<organism evidence="3 4">
    <name type="scientific">Solanum verrucosum</name>
    <dbReference type="NCBI Taxonomy" id="315347"/>
    <lineage>
        <taxon>Eukaryota</taxon>
        <taxon>Viridiplantae</taxon>
        <taxon>Streptophyta</taxon>
        <taxon>Embryophyta</taxon>
        <taxon>Tracheophyta</taxon>
        <taxon>Spermatophyta</taxon>
        <taxon>Magnoliopsida</taxon>
        <taxon>eudicotyledons</taxon>
        <taxon>Gunneridae</taxon>
        <taxon>Pentapetalae</taxon>
        <taxon>asterids</taxon>
        <taxon>lamiids</taxon>
        <taxon>Solanales</taxon>
        <taxon>Solanaceae</taxon>
        <taxon>Solanoideae</taxon>
        <taxon>Solaneae</taxon>
        <taxon>Solanum</taxon>
    </lineage>
</organism>
<dbReference type="PANTHER" id="PTHR46619:SF3">
    <property type="entry name" value="RNA RECOGNITION MOTIF XS DOMAIN PROTEIN"/>
    <property type="match status" value="1"/>
</dbReference>
<feature type="compositionally biased region" description="Pro residues" evidence="1">
    <location>
        <begin position="70"/>
        <end position="86"/>
    </location>
</feature>
<evidence type="ECO:0000256" key="1">
    <source>
        <dbReference type="SAM" id="MobiDB-lite"/>
    </source>
</evidence>
<keyword evidence="4" id="KW-1185">Reference proteome</keyword>
<proteinExistence type="predicted"/>
<dbReference type="Proteomes" id="UP001234989">
    <property type="component" value="Chromosome 9"/>
</dbReference>
<dbReference type="Pfam" id="PF03468">
    <property type="entry name" value="XS"/>
    <property type="match status" value="1"/>
</dbReference>
<feature type="compositionally biased region" description="Basic and acidic residues" evidence="1">
    <location>
        <begin position="185"/>
        <end position="195"/>
    </location>
</feature>
<accession>A0AAF0ZS08</accession>
<feature type="compositionally biased region" description="Low complexity" evidence="1">
    <location>
        <begin position="43"/>
        <end position="54"/>
    </location>
</feature>
<dbReference type="EMBL" id="CP133620">
    <property type="protein sequence ID" value="WMV47733.1"/>
    <property type="molecule type" value="Genomic_DNA"/>
</dbReference>
<evidence type="ECO:0000313" key="4">
    <source>
        <dbReference type="Proteomes" id="UP001234989"/>
    </source>
</evidence>
<feature type="compositionally biased region" description="Low complexity" evidence="1">
    <location>
        <begin position="10"/>
        <end position="21"/>
    </location>
</feature>
<feature type="region of interest" description="Disordered" evidence="1">
    <location>
        <begin position="169"/>
        <end position="195"/>
    </location>
</feature>
<feature type="domain" description="XS" evidence="2">
    <location>
        <begin position="360"/>
        <end position="493"/>
    </location>
</feature>
<name>A0AAF0ZS08_SOLVR</name>
<evidence type="ECO:0000259" key="2">
    <source>
        <dbReference type="Pfam" id="PF03468"/>
    </source>
</evidence>
<dbReference type="AlphaFoldDB" id="A0AAF0ZS08"/>
<dbReference type="Gene3D" id="3.30.70.2890">
    <property type="entry name" value="XS domain"/>
    <property type="match status" value="1"/>
</dbReference>
<protein>
    <recommendedName>
        <fullName evidence="2">XS domain-containing protein</fullName>
    </recommendedName>
</protein>
<dbReference type="PANTHER" id="PTHR46619">
    <property type="entry name" value="RNA RECOGNITION MOTIF XS DOMAIN PROTEIN-RELATED"/>
    <property type="match status" value="1"/>
</dbReference>
<reference evidence="3" key="1">
    <citation type="submission" date="2023-08" db="EMBL/GenBank/DDBJ databases">
        <title>A de novo genome assembly of Solanum verrucosum Schlechtendal, a Mexican diploid species geographically isolated from the other diploid A-genome species in potato relatives.</title>
        <authorList>
            <person name="Hosaka K."/>
        </authorList>
    </citation>
    <scope>NUCLEOTIDE SEQUENCE</scope>
    <source>
        <tissue evidence="3">Young leaves</tissue>
    </source>
</reference>
<dbReference type="GO" id="GO:0031047">
    <property type="term" value="P:regulatory ncRNA-mediated gene silencing"/>
    <property type="evidence" value="ECO:0007669"/>
    <property type="project" value="InterPro"/>
</dbReference>
<evidence type="ECO:0000313" key="3">
    <source>
        <dbReference type="EMBL" id="WMV47733.1"/>
    </source>
</evidence>
<feature type="region of interest" description="Disordered" evidence="1">
    <location>
        <begin position="1"/>
        <end position="99"/>
    </location>
</feature>
<feature type="compositionally biased region" description="Polar residues" evidence="1">
    <location>
        <begin position="29"/>
        <end position="41"/>
    </location>
</feature>
<dbReference type="InterPro" id="IPR005380">
    <property type="entry name" value="XS_domain"/>
</dbReference>
<sequence>MAGGNPPKPSSSKPAPSSASASHRKSRWESTTGKKPSSDPKTSVAGARAASGSGDPKSKPSPKTTNPNHPTTPNPKPIKNPSPKPDPNAHFGLPPFPFRDPPPPPLYGFHMLERRTIVLADGSVRSYFALPHDYQDFPAFTRPDFRGPPGLGFERQFPDDAFMRNRNPDHWNPIGVEGGRVGDGATKRKFGDEGKDGLDRLRQQVLEHGNAGPVPPGSSSLYMGRGEEMNRPAKYMRSGGFEGSASRTKHNEVDQSALKKSFLLMVKLIFDTANVKRSYLADGKQGRLQCLACNRTSKDFPDMHSLIMHAYNSESADSLVDHLAFHKALCVLMGWNYLTPPDHSKSYQMLSADEATANRDDLVLWPPLVIIHNTITGKRDDGRMEGLGNKAMDSYLKGIGFHGGKAKALYSRDGHLGVTLVKFASDQSGLTEAMRLAEYFEKDNHGRNGWARLQPLTLGKDDENNPDLCKFDHRTGEKKRVMYGYLGTVNDLEKVDFDFRKKIAIASRLDYMPSK</sequence>
<gene>
    <name evidence="3" type="ORF">MTR67_041118</name>
</gene>
<dbReference type="InterPro" id="IPR038588">
    <property type="entry name" value="XS_domain_sf"/>
</dbReference>